<evidence type="ECO:0000313" key="2">
    <source>
        <dbReference type="EMBL" id="MDV2481888.1"/>
    </source>
</evidence>
<proteinExistence type="predicted"/>
<evidence type="ECO:0000313" key="3">
    <source>
        <dbReference type="Proteomes" id="UP001281203"/>
    </source>
</evidence>
<sequence length="70" mass="7294">MWIANLIGGAVMLLVGIVVKVFNASSLVAGYNTASAEERAKYDERALTKFVGDFLIAASVVLLAGGGCYP</sequence>
<protein>
    <submittedName>
        <fullName evidence="2">DUF3784 domain-containing protein</fullName>
    </submittedName>
</protein>
<gene>
    <name evidence="2" type="ORF">F8E02_07670</name>
</gene>
<keyword evidence="1" id="KW-0812">Transmembrane</keyword>
<comment type="caution">
    <text evidence="2">The sequence shown here is derived from an EMBL/GenBank/DDBJ whole genome shotgun (WGS) entry which is preliminary data.</text>
</comment>
<dbReference type="Proteomes" id="UP001281203">
    <property type="component" value="Unassembled WGS sequence"/>
</dbReference>
<evidence type="ECO:0000256" key="1">
    <source>
        <dbReference type="SAM" id="Phobius"/>
    </source>
</evidence>
<keyword evidence="1" id="KW-1133">Transmembrane helix</keyword>
<feature type="transmembrane region" description="Helical" evidence="1">
    <location>
        <begin position="50"/>
        <end position="69"/>
    </location>
</feature>
<keyword evidence="1" id="KW-0472">Membrane</keyword>
<reference evidence="2 3" key="1">
    <citation type="submission" date="2019-10" db="EMBL/GenBank/DDBJ databases">
        <title>Isolation and characterization of Methanoculleus sp. Wushi-C6 from a hot spring well.</title>
        <authorList>
            <person name="Chen S.-C."/>
            <person name="Lan Z.-H."/>
            <person name="You Y.-T."/>
            <person name="Lai M.-C."/>
        </authorList>
    </citation>
    <scope>NUCLEOTIDE SEQUENCE [LARGE SCALE GENOMIC DNA]</scope>
    <source>
        <strain evidence="2 3">Wushi-C6</strain>
    </source>
</reference>
<organism evidence="2 3">
    <name type="scientific">Methanoculleus caldifontis</name>
    <dbReference type="NCBI Taxonomy" id="2651577"/>
    <lineage>
        <taxon>Archaea</taxon>
        <taxon>Methanobacteriati</taxon>
        <taxon>Methanobacteriota</taxon>
        <taxon>Stenosarchaea group</taxon>
        <taxon>Methanomicrobia</taxon>
        <taxon>Methanomicrobiales</taxon>
        <taxon>Methanomicrobiaceae</taxon>
        <taxon>Methanoculleus</taxon>
    </lineage>
</organism>
<dbReference type="InterPro" id="IPR017259">
    <property type="entry name" value="UCP037672"/>
</dbReference>
<accession>A0ABU3X1E8</accession>
<dbReference type="EMBL" id="WBKO01000001">
    <property type="protein sequence ID" value="MDV2481888.1"/>
    <property type="molecule type" value="Genomic_DNA"/>
</dbReference>
<dbReference type="Pfam" id="PF12650">
    <property type="entry name" value="DUF3784"/>
    <property type="match status" value="1"/>
</dbReference>
<name>A0ABU3X1E8_9EURY</name>
<dbReference type="RefSeq" id="WP_317064907.1">
    <property type="nucleotide sequence ID" value="NZ_WBKO01000001.1"/>
</dbReference>
<feature type="transmembrane region" description="Helical" evidence="1">
    <location>
        <begin position="6"/>
        <end position="29"/>
    </location>
</feature>
<keyword evidence="3" id="KW-1185">Reference proteome</keyword>